<proteinExistence type="predicted"/>
<gene>
    <name evidence="1" type="ordered locus">Tmath_1378</name>
</gene>
<dbReference type="Proteomes" id="UP000002064">
    <property type="component" value="Chromosome"/>
</dbReference>
<keyword evidence="2" id="KW-1185">Reference proteome</keyword>
<dbReference type="RefSeq" id="WP_013150403.1">
    <property type="nucleotide sequence ID" value="NC_014209.1"/>
</dbReference>
<dbReference type="EMBL" id="CP002032">
    <property type="protein sequence ID" value="ADH61092.1"/>
    <property type="molecule type" value="Genomic_DNA"/>
</dbReference>
<organism evidence="1 2">
    <name type="scientific">Thermoanaerobacter mathranii subsp. mathranii (strain DSM 11426 / CCUG 53645 / CIP 108742 / A3)</name>
    <dbReference type="NCBI Taxonomy" id="583358"/>
    <lineage>
        <taxon>Bacteria</taxon>
        <taxon>Bacillati</taxon>
        <taxon>Bacillota</taxon>
        <taxon>Clostridia</taxon>
        <taxon>Thermoanaerobacterales</taxon>
        <taxon>Thermoanaerobacteraceae</taxon>
        <taxon>Thermoanaerobacter</taxon>
    </lineage>
</organism>
<name>A0ABM5LQK1_THEM3</name>
<accession>A0ABM5LQK1</accession>
<sequence>MSGSDKIIGVIASTPVDTQMRVDFVRKKGLEAVGILAASSPDEQKRLVILTTNFRDKNRKEIVHFKNRLPLFKYV</sequence>
<evidence type="ECO:0000313" key="2">
    <source>
        <dbReference type="Proteomes" id="UP000002064"/>
    </source>
</evidence>
<evidence type="ECO:0000313" key="1">
    <source>
        <dbReference type="EMBL" id="ADH61092.1"/>
    </source>
</evidence>
<reference evidence="1 2" key="1">
    <citation type="submission" date="2010-05" db="EMBL/GenBank/DDBJ databases">
        <title>Complete sequence of Thermoanaerobacter mathranii subsp. mathranii mathranii str. A3.</title>
        <authorList>
            <consortium name="US DOE Joint Genome Institute"/>
            <person name="Lucas S."/>
            <person name="Copeland A."/>
            <person name="Lapidus A."/>
            <person name="Cheng J.-F."/>
            <person name="Bruce D."/>
            <person name="Goodwin L."/>
            <person name="Pitluck S."/>
            <person name="Held B."/>
            <person name="Detter J.C."/>
            <person name="Han C."/>
            <person name="Tapia R."/>
            <person name="Land M."/>
            <person name="Hauser L."/>
            <person name="Kyrpides N."/>
            <person name="Mikhailova N."/>
            <person name="Zhou J."/>
            <person name="Hemme C."/>
            <person name="Woyke T."/>
        </authorList>
    </citation>
    <scope>NUCLEOTIDE SEQUENCE [LARGE SCALE GENOMIC DNA]</scope>
    <source>
        <strain evidence="1 2">A3</strain>
    </source>
</reference>
<protein>
    <submittedName>
        <fullName evidence="1">Uncharacterized protein</fullName>
    </submittedName>
</protein>